<accession>A0AAD4BK19</accession>
<name>A0AAD4BK19_BOLED</name>
<proteinExistence type="predicted"/>
<keyword evidence="2" id="KW-1185">Reference proteome</keyword>
<dbReference type="EMBL" id="WHUW01000042">
    <property type="protein sequence ID" value="KAF8432248.1"/>
    <property type="molecule type" value="Genomic_DNA"/>
</dbReference>
<dbReference type="Proteomes" id="UP001194468">
    <property type="component" value="Unassembled WGS sequence"/>
</dbReference>
<comment type="caution">
    <text evidence="1">The sequence shown here is derived from an EMBL/GenBank/DDBJ whole genome shotgun (WGS) entry which is preliminary data.</text>
</comment>
<protein>
    <submittedName>
        <fullName evidence="1">Uncharacterized protein</fullName>
    </submittedName>
</protein>
<evidence type="ECO:0000313" key="2">
    <source>
        <dbReference type="Proteomes" id="UP001194468"/>
    </source>
</evidence>
<sequence length="149" mass="16554">MSVATFMSHLRAAALDSQPAYSSQVLIPKNIILYESHNITHDEEDQSEIGLQERSNVACRASFPDAGFCSSVQPGKGKTVLTLAEAHELGVKLPMVRSEVEKTEVLTETSGELLVRPRSYSHSRSNSWPWTTYCLLVKAKHRPHVHPSL</sequence>
<evidence type="ECO:0000313" key="1">
    <source>
        <dbReference type="EMBL" id="KAF8432248.1"/>
    </source>
</evidence>
<gene>
    <name evidence="1" type="ORF">L210DRAFT_3633479</name>
</gene>
<reference evidence="1" key="2">
    <citation type="journal article" date="2020" name="Nat. Commun.">
        <title>Large-scale genome sequencing of mycorrhizal fungi provides insights into the early evolution of symbiotic traits.</title>
        <authorList>
            <person name="Miyauchi S."/>
            <person name="Kiss E."/>
            <person name="Kuo A."/>
            <person name="Drula E."/>
            <person name="Kohler A."/>
            <person name="Sanchez-Garcia M."/>
            <person name="Morin E."/>
            <person name="Andreopoulos B."/>
            <person name="Barry K.W."/>
            <person name="Bonito G."/>
            <person name="Buee M."/>
            <person name="Carver A."/>
            <person name="Chen C."/>
            <person name="Cichocki N."/>
            <person name="Clum A."/>
            <person name="Culley D."/>
            <person name="Crous P.W."/>
            <person name="Fauchery L."/>
            <person name="Girlanda M."/>
            <person name="Hayes R.D."/>
            <person name="Keri Z."/>
            <person name="LaButti K."/>
            <person name="Lipzen A."/>
            <person name="Lombard V."/>
            <person name="Magnuson J."/>
            <person name="Maillard F."/>
            <person name="Murat C."/>
            <person name="Nolan M."/>
            <person name="Ohm R.A."/>
            <person name="Pangilinan J."/>
            <person name="Pereira M.F."/>
            <person name="Perotto S."/>
            <person name="Peter M."/>
            <person name="Pfister S."/>
            <person name="Riley R."/>
            <person name="Sitrit Y."/>
            <person name="Stielow J.B."/>
            <person name="Szollosi G."/>
            <person name="Zifcakova L."/>
            <person name="Stursova M."/>
            <person name="Spatafora J.W."/>
            <person name="Tedersoo L."/>
            <person name="Vaario L.M."/>
            <person name="Yamada A."/>
            <person name="Yan M."/>
            <person name="Wang P."/>
            <person name="Xu J."/>
            <person name="Bruns T."/>
            <person name="Baldrian P."/>
            <person name="Vilgalys R."/>
            <person name="Dunand C."/>
            <person name="Henrissat B."/>
            <person name="Grigoriev I.V."/>
            <person name="Hibbett D."/>
            <person name="Nagy L.G."/>
            <person name="Martin F.M."/>
        </authorList>
    </citation>
    <scope>NUCLEOTIDE SEQUENCE</scope>
    <source>
        <strain evidence="1">BED1</strain>
    </source>
</reference>
<organism evidence="1 2">
    <name type="scientific">Boletus edulis BED1</name>
    <dbReference type="NCBI Taxonomy" id="1328754"/>
    <lineage>
        <taxon>Eukaryota</taxon>
        <taxon>Fungi</taxon>
        <taxon>Dikarya</taxon>
        <taxon>Basidiomycota</taxon>
        <taxon>Agaricomycotina</taxon>
        <taxon>Agaricomycetes</taxon>
        <taxon>Agaricomycetidae</taxon>
        <taxon>Boletales</taxon>
        <taxon>Boletineae</taxon>
        <taxon>Boletaceae</taxon>
        <taxon>Boletoideae</taxon>
        <taxon>Boletus</taxon>
    </lineage>
</organism>
<dbReference type="AlphaFoldDB" id="A0AAD4BK19"/>
<reference evidence="1" key="1">
    <citation type="submission" date="2019-10" db="EMBL/GenBank/DDBJ databases">
        <authorList>
            <consortium name="DOE Joint Genome Institute"/>
            <person name="Kuo A."/>
            <person name="Miyauchi S."/>
            <person name="Kiss E."/>
            <person name="Drula E."/>
            <person name="Kohler A."/>
            <person name="Sanchez-Garcia M."/>
            <person name="Andreopoulos B."/>
            <person name="Barry K.W."/>
            <person name="Bonito G."/>
            <person name="Buee M."/>
            <person name="Carver A."/>
            <person name="Chen C."/>
            <person name="Cichocki N."/>
            <person name="Clum A."/>
            <person name="Culley D."/>
            <person name="Crous P.W."/>
            <person name="Fauchery L."/>
            <person name="Girlanda M."/>
            <person name="Hayes R."/>
            <person name="Keri Z."/>
            <person name="LaButti K."/>
            <person name="Lipzen A."/>
            <person name="Lombard V."/>
            <person name="Magnuson J."/>
            <person name="Maillard F."/>
            <person name="Morin E."/>
            <person name="Murat C."/>
            <person name="Nolan M."/>
            <person name="Ohm R."/>
            <person name="Pangilinan J."/>
            <person name="Pereira M."/>
            <person name="Perotto S."/>
            <person name="Peter M."/>
            <person name="Riley R."/>
            <person name="Sitrit Y."/>
            <person name="Stielow B."/>
            <person name="Szollosi G."/>
            <person name="Zifcakova L."/>
            <person name="Stursova M."/>
            <person name="Spatafora J.W."/>
            <person name="Tedersoo L."/>
            <person name="Vaario L.-M."/>
            <person name="Yamada A."/>
            <person name="Yan M."/>
            <person name="Wang P."/>
            <person name="Xu J."/>
            <person name="Bruns T."/>
            <person name="Baldrian P."/>
            <person name="Vilgalys R."/>
            <person name="Henrissat B."/>
            <person name="Grigoriev I.V."/>
            <person name="Hibbett D."/>
            <person name="Nagy L.G."/>
            <person name="Martin F.M."/>
        </authorList>
    </citation>
    <scope>NUCLEOTIDE SEQUENCE</scope>
    <source>
        <strain evidence="1">BED1</strain>
    </source>
</reference>